<feature type="domain" description="Amidohydrolase 3" evidence="3">
    <location>
        <begin position="98"/>
        <end position="616"/>
    </location>
</feature>
<dbReference type="OrthoDB" id="9767366at2"/>
<feature type="chain" id="PRO_5039633280" evidence="2">
    <location>
        <begin position="24"/>
        <end position="621"/>
    </location>
</feature>
<evidence type="ECO:0000313" key="5">
    <source>
        <dbReference type="Proteomes" id="UP000287296"/>
    </source>
</evidence>
<dbReference type="EMBL" id="QYTW02000003">
    <property type="protein sequence ID" value="RST60685.1"/>
    <property type="molecule type" value="Genomic_DNA"/>
</dbReference>
<evidence type="ECO:0000256" key="1">
    <source>
        <dbReference type="SAM" id="MobiDB-lite"/>
    </source>
</evidence>
<dbReference type="Gene3D" id="3.10.310.70">
    <property type="match status" value="1"/>
</dbReference>
<accession>A0A429XB86</accession>
<dbReference type="SUPFAM" id="SSF51556">
    <property type="entry name" value="Metallo-dependent hydrolases"/>
    <property type="match status" value="1"/>
</dbReference>
<name>A0A429XB86_SIMTE</name>
<keyword evidence="2" id="KW-0732">Signal</keyword>
<dbReference type="InterPro" id="IPR011059">
    <property type="entry name" value="Metal-dep_hydrolase_composite"/>
</dbReference>
<sequence>MGTNLKRICITSFIFILIFSLSACVGNEVSKDQDNNKDKNVANDDRNEADIVITNASVFTADEKGTSAQAVAIKDSLITYVGDNAGAEKLVGPDTSKIDAKGGTVMPGIVDSHMHPVYGAVAYLYEINLHEAFEKEAYLEVIKEFVEENPDMEVYAGSGFMRSSFDRVGPRKEDLDKISGDKPIILTSADGHSMWVNSKALEKAKVNKDTKNPTGGVIQRDPKTGEPSGLLQESAMQLVKDQEPDYTKEQYKEAILWVQEWFNEEGLTTVFDAIVSIDNDNYYNAYQELAEEGKLTMRVRGAWGMSPEMAKDIAGYEKYIDKAIEQSKEFTTDYFQINSFKFFADQVLEEETGYLLEPYNNSDDGWRGIKVWEDDTMEAIFTKIDKAGFQLHIHQIGDAAAKYSLDALEKVRETNGDSDSRHSFAHVQMLSDEDAKRMGDLKMNAVIAPYWFAMDDYYWELYVPYLGKERADNTYPVKSLLDKGVNLAIHSDFSVSEPDIGWLLYGAVKRTIPQRIHDMWYEGMDLTRTADPDEEVKAPNIGPLKPAEERLNIQEIMKASTYGGAYANFMEEETGSIEEGKKADLIMYDIDIEKTDVEDVSNSSPQLTLFDGKIVFENNKE</sequence>
<dbReference type="CDD" id="cd01300">
    <property type="entry name" value="YtcJ_like"/>
    <property type="match status" value="1"/>
</dbReference>
<comment type="caution">
    <text evidence="4">The sequence shown here is derived from an EMBL/GenBank/DDBJ whole genome shotgun (WGS) entry which is preliminary data.</text>
</comment>
<evidence type="ECO:0000256" key="2">
    <source>
        <dbReference type="SAM" id="SignalP"/>
    </source>
</evidence>
<dbReference type="PANTHER" id="PTHR22642:SF2">
    <property type="entry name" value="PROTEIN LONG AFTER FAR-RED 3"/>
    <property type="match status" value="1"/>
</dbReference>
<organism evidence="4 5">
    <name type="scientific">Siminovitchia terrae</name>
    <name type="common">Bacillus terrae</name>
    <dbReference type="NCBI Taxonomy" id="1914933"/>
    <lineage>
        <taxon>Bacteria</taxon>
        <taxon>Bacillati</taxon>
        <taxon>Bacillota</taxon>
        <taxon>Bacilli</taxon>
        <taxon>Bacillales</taxon>
        <taxon>Bacillaceae</taxon>
        <taxon>Siminovitchia</taxon>
    </lineage>
</organism>
<dbReference type="Pfam" id="PF07969">
    <property type="entry name" value="Amidohydro_3"/>
    <property type="match status" value="1"/>
</dbReference>
<dbReference type="Gene3D" id="3.20.20.140">
    <property type="entry name" value="Metal-dependent hydrolases"/>
    <property type="match status" value="1"/>
</dbReference>
<dbReference type="RefSeq" id="WP_120116108.1">
    <property type="nucleotide sequence ID" value="NZ_QYTW02000003.1"/>
</dbReference>
<dbReference type="PANTHER" id="PTHR22642">
    <property type="entry name" value="IMIDAZOLONEPROPIONASE"/>
    <property type="match status" value="1"/>
</dbReference>
<reference evidence="4 5" key="1">
    <citation type="submission" date="2018-12" db="EMBL/GenBank/DDBJ databases">
        <authorList>
            <person name="Sun L."/>
            <person name="Chen Z."/>
        </authorList>
    </citation>
    <scope>NUCLEOTIDE SEQUENCE [LARGE SCALE GENOMIC DNA]</scope>
    <source>
        <strain evidence="4 5">LMG 29736</strain>
    </source>
</reference>
<dbReference type="AlphaFoldDB" id="A0A429XB86"/>
<protein>
    <submittedName>
        <fullName evidence="4">Amidohydrolase</fullName>
    </submittedName>
</protein>
<dbReference type="PROSITE" id="PS51257">
    <property type="entry name" value="PROKAR_LIPOPROTEIN"/>
    <property type="match status" value="1"/>
</dbReference>
<dbReference type="InterPro" id="IPR032466">
    <property type="entry name" value="Metal_Hydrolase"/>
</dbReference>
<evidence type="ECO:0000259" key="3">
    <source>
        <dbReference type="Pfam" id="PF07969"/>
    </source>
</evidence>
<gene>
    <name evidence="4" type="ORF">D5F11_004850</name>
</gene>
<keyword evidence="4" id="KW-0378">Hydrolase</keyword>
<dbReference type="InterPro" id="IPR033932">
    <property type="entry name" value="YtcJ-like"/>
</dbReference>
<feature type="region of interest" description="Disordered" evidence="1">
    <location>
        <begin position="208"/>
        <end position="228"/>
    </location>
</feature>
<dbReference type="InterPro" id="IPR013108">
    <property type="entry name" value="Amidohydro_3"/>
</dbReference>
<evidence type="ECO:0000313" key="4">
    <source>
        <dbReference type="EMBL" id="RST60685.1"/>
    </source>
</evidence>
<dbReference type="Gene3D" id="2.30.40.10">
    <property type="entry name" value="Urease, subunit C, domain 1"/>
    <property type="match status" value="1"/>
</dbReference>
<dbReference type="SUPFAM" id="SSF51338">
    <property type="entry name" value="Composite domain of metallo-dependent hydrolases"/>
    <property type="match status" value="1"/>
</dbReference>
<proteinExistence type="predicted"/>
<dbReference type="GO" id="GO:0016810">
    <property type="term" value="F:hydrolase activity, acting on carbon-nitrogen (but not peptide) bonds"/>
    <property type="evidence" value="ECO:0007669"/>
    <property type="project" value="InterPro"/>
</dbReference>
<dbReference type="Proteomes" id="UP000287296">
    <property type="component" value="Unassembled WGS sequence"/>
</dbReference>
<feature type="signal peptide" evidence="2">
    <location>
        <begin position="1"/>
        <end position="23"/>
    </location>
</feature>